<protein>
    <recommendedName>
        <fullName evidence="7">Glycosyltransferase 2-like domain-containing protein</fullName>
    </recommendedName>
</protein>
<keyword evidence="3" id="KW-0328">Glycosyltransferase</keyword>
<dbReference type="PANTHER" id="PTHR43646">
    <property type="entry name" value="GLYCOSYLTRANSFERASE"/>
    <property type="match status" value="1"/>
</dbReference>
<keyword evidence="9" id="KW-1185">Reference proteome</keyword>
<comment type="caution">
    <text evidence="8">The sequence shown here is derived from an EMBL/GenBank/DDBJ whole genome shotgun (WGS) entry which is preliminary data.</text>
</comment>
<dbReference type="Gene3D" id="3.90.550.10">
    <property type="entry name" value="Spore Coat Polysaccharide Biosynthesis Protein SpsA, Chain A"/>
    <property type="match status" value="1"/>
</dbReference>
<dbReference type="InParanoid" id="A0A2V0NNM0"/>
<feature type="compositionally biased region" description="Gly residues" evidence="6">
    <location>
        <begin position="124"/>
        <end position="150"/>
    </location>
</feature>
<sequence length="360" mass="36659">MPHDSSGGQTRPETWSVVIPALCEAESIQATVRSALDCARPPCEVLVVDGGSTDGTRREARRAGAKVLRSPRGRGAQLNAGWRAARGEWVLFLHADSRLPADYSSLLDEQLRQAEQREGRRGGGDAAVGGGDAAVGGGDGQQLAGPGTGHGARPRRPWWLLGGGRDAAEDGAGRACGCSACGGGAGGGSSSCSSSGGAGRSGGTPSGGGSRDSPCSCSCAQQRACPAPAWGCFATIRATGLSAWQAGLLSAGVELRTRLLWRPYGDQCLFGFKEWPLLEDLDMARRLGGAAGRPLVVPAAVTTSGRRWAKLGFWRTFVTNQAVLAGFAAGVDVHELARLYATNGGGGGGSGSGGGTEAQK</sequence>
<dbReference type="AlphaFoldDB" id="A0A2V0NNM0"/>
<evidence type="ECO:0000256" key="3">
    <source>
        <dbReference type="ARBA" id="ARBA00022676"/>
    </source>
</evidence>
<dbReference type="SUPFAM" id="SSF53448">
    <property type="entry name" value="Nucleotide-diphospho-sugar transferases"/>
    <property type="match status" value="1"/>
</dbReference>
<keyword evidence="4" id="KW-0808">Transferase</keyword>
<name>A0A2V0NNM0_9CHLO</name>
<organism evidence="8 9">
    <name type="scientific">Raphidocelis subcapitata</name>
    <dbReference type="NCBI Taxonomy" id="307507"/>
    <lineage>
        <taxon>Eukaryota</taxon>
        <taxon>Viridiplantae</taxon>
        <taxon>Chlorophyta</taxon>
        <taxon>core chlorophytes</taxon>
        <taxon>Chlorophyceae</taxon>
        <taxon>CS clade</taxon>
        <taxon>Sphaeropleales</taxon>
        <taxon>Selenastraceae</taxon>
        <taxon>Raphidocelis</taxon>
    </lineage>
</organism>
<proteinExistence type="predicted"/>
<feature type="compositionally biased region" description="Basic and acidic residues" evidence="6">
    <location>
        <begin position="112"/>
        <end position="123"/>
    </location>
</feature>
<keyword evidence="2" id="KW-1003">Cell membrane</keyword>
<evidence type="ECO:0000313" key="9">
    <source>
        <dbReference type="Proteomes" id="UP000247498"/>
    </source>
</evidence>
<comment type="subcellular location">
    <subcellularLocation>
        <location evidence="1">Cell membrane</location>
    </subcellularLocation>
</comment>
<keyword evidence="5" id="KW-0472">Membrane</keyword>
<dbReference type="Proteomes" id="UP000247498">
    <property type="component" value="Unassembled WGS sequence"/>
</dbReference>
<evidence type="ECO:0000256" key="6">
    <source>
        <dbReference type="SAM" id="MobiDB-lite"/>
    </source>
</evidence>
<feature type="domain" description="Glycosyltransferase 2-like" evidence="7">
    <location>
        <begin position="16"/>
        <end position="102"/>
    </location>
</feature>
<dbReference type="InterPro" id="IPR001173">
    <property type="entry name" value="Glyco_trans_2-like"/>
</dbReference>
<evidence type="ECO:0000256" key="1">
    <source>
        <dbReference type="ARBA" id="ARBA00004236"/>
    </source>
</evidence>
<dbReference type="GO" id="GO:0016757">
    <property type="term" value="F:glycosyltransferase activity"/>
    <property type="evidence" value="ECO:0007669"/>
    <property type="project" value="UniProtKB-KW"/>
</dbReference>
<evidence type="ECO:0000313" key="8">
    <source>
        <dbReference type="EMBL" id="GBF89164.1"/>
    </source>
</evidence>
<dbReference type="EMBL" id="BDRX01000008">
    <property type="protein sequence ID" value="GBF89164.1"/>
    <property type="molecule type" value="Genomic_DNA"/>
</dbReference>
<evidence type="ECO:0000256" key="2">
    <source>
        <dbReference type="ARBA" id="ARBA00022475"/>
    </source>
</evidence>
<dbReference type="GO" id="GO:0005886">
    <property type="term" value="C:plasma membrane"/>
    <property type="evidence" value="ECO:0007669"/>
    <property type="project" value="UniProtKB-SubCell"/>
</dbReference>
<evidence type="ECO:0000256" key="4">
    <source>
        <dbReference type="ARBA" id="ARBA00022679"/>
    </source>
</evidence>
<evidence type="ECO:0000259" key="7">
    <source>
        <dbReference type="Pfam" id="PF00535"/>
    </source>
</evidence>
<dbReference type="STRING" id="307507.A0A2V0NNM0"/>
<gene>
    <name evidence="8" type="ORF">Rsub_01881</name>
</gene>
<dbReference type="OrthoDB" id="191769at2759"/>
<reference evidence="8 9" key="1">
    <citation type="journal article" date="2018" name="Sci. Rep.">
        <title>Raphidocelis subcapitata (=Pseudokirchneriella subcapitata) provides an insight into genome evolution and environmental adaptations in the Sphaeropleales.</title>
        <authorList>
            <person name="Suzuki S."/>
            <person name="Yamaguchi H."/>
            <person name="Nakajima N."/>
            <person name="Kawachi M."/>
        </authorList>
    </citation>
    <scope>NUCLEOTIDE SEQUENCE [LARGE SCALE GENOMIC DNA]</scope>
    <source>
        <strain evidence="8 9">NIES-35</strain>
    </source>
</reference>
<dbReference type="PANTHER" id="PTHR43646:SF2">
    <property type="entry name" value="GLYCOSYLTRANSFERASE 2-LIKE DOMAIN-CONTAINING PROTEIN"/>
    <property type="match status" value="1"/>
</dbReference>
<dbReference type="InterPro" id="IPR029044">
    <property type="entry name" value="Nucleotide-diphossugar_trans"/>
</dbReference>
<evidence type="ECO:0000256" key="5">
    <source>
        <dbReference type="ARBA" id="ARBA00023136"/>
    </source>
</evidence>
<feature type="region of interest" description="Disordered" evidence="6">
    <location>
        <begin position="112"/>
        <end position="157"/>
    </location>
</feature>
<dbReference type="Pfam" id="PF00535">
    <property type="entry name" value="Glycos_transf_2"/>
    <property type="match status" value="1"/>
</dbReference>
<accession>A0A2V0NNM0</accession>